<feature type="region of interest" description="Disordered" evidence="1">
    <location>
        <begin position="1"/>
        <end position="22"/>
    </location>
</feature>
<evidence type="ECO:0000313" key="3">
    <source>
        <dbReference type="Proteomes" id="UP000018208"/>
    </source>
</evidence>
<protein>
    <submittedName>
        <fullName evidence="2">Uncharacterized protein</fullName>
    </submittedName>
</protein>
<dbReference type="RefSeq" id="XP_067765377.1">
    <property type="nucleotide sequence ID" value="XM_067908403.1"/>
</dbReference>
<dbReference type="GeneID" id="94298585"/>
<dbReference type="AlphaFoldDB" id="A0A9P8LU32"/>
<keyword evidence="3" id="KW-1185">Reference proteome</keyword>
<name>A0A9P8LU32_9EUKA</name>
<evidence type="ECO:0000256" key="1">
    <source>
        <dbReference type="SAM" id="MobiDB-lite"/>
    </source>
</evidence>
<gene>
    <name evidence="2" type="ORF">SS50377_24562</name>
</gene>
<dbReference type="EMBL" id="AUWU02000004">
    <property type="protein sequence ID" value="KAH0574604.1"/>
    <property type="molecule type" value="Genomic_DNA"/>
</dbReference>
<comment type="caution">
    <text evidence="2">The sequence shown here is derived from an EMBL/GenBank/DDBJ whole genome shotgun (WGS) entry which is preliminary data.</text>
</comment>
<reference evidence="2 3" key="1">
    <citation type="journal article" date="2014" name="PLoS Genet.">
        <title>The Genome of Spironucleus salmonicida Highlights a Fish Pathogen Adapted to Fluctuating Environments.</title>
        <authorList>
            <person name="Xu F."/>
            <person name="Jerlstrom-Hultqvist J."/>
            <person name="Einarsson E."/>
            <person name="Astvaldsson A."/>
            <person name="Svard S.G."/>
            <person name="Andersson J.O."/>
        </authorList>
    </citation>
    <scope>NUCLEOTIDE SEQUENCE [LARGE SCALE GENOMIC DNA]</scope>
    <source>
        <strain evidence="2 3">ATCC 50377</strain>
    </source>
</reference>
<dbReference type="KEGG" id="ssao:94298585"/>
<organism evidence="2 3">
    <name type="scientific">Spironucleus salmonicida</name>
    <dbReference type="NCBI Taxonomy" id="348837"/>
    <lineage>
        <taxon>Eukaryota</taxon>
        <taxon>Metamonada</taxon>
        <taxon>Diplomonadida</taxon>
        <taxon>Hexamitidae</taxon>
        <taxon>Hexamitinae</taxon>
        <taxon>Spironucleus</taxon>
    </lineage>
</organism>
<proteinExistence type="predicted"/>
<accession>A0A9P8LU32</accession>
<dbReference type="Proteomes" id="UP000018208">
    <property type="component" value="Unassembled WGS sequence"/>
</dbReference>
<sequence length="127" mass="14295">MLHNNNTDCQPKPRSYGQPQPRNIKGLDVLVVPGTKISANGEKCRYNVSSLIYHKSALCQYGAFATTLISKIHYRIKSLLLLIEIAGTNICQAQIQHHYPKFFKFADALLVQLKTTIPLCQYSRSST</sequence>
<evidence type="ECO:0000313" key="2">
    <source>
        <dbReference type="EMBL" id="KAH0574604.1"/>
    </source>
</evidence>